<feature type="transmembrane region" description="Helical" evidence="7">
    <location>
        <begin position="132"/>
        <end position="153"/>
    </location>
</feature>
<protein>
    <recommendedName>
        <fullName evidence="8">Acyltransferase 3 domain-containing protein</fullName>
    </recommendedName>
</protein>
<dbReference type="PANTHER" id="PTHR40074">
    <property type="entry name" value="O-ACETYLTRANSFERASE WECH"/>
    <property type="match status" value="1"/>
</dbReference>
<evidence type="ECO:0000256" key="5">
    <source>
        <dbReference type="ARBA" id="ARBA00022989"/>
    </source>
</evidence>
<dbReference type="Proteomes" id="UP000076927">
    <property type="component" value="Chromosome"/>
</dbReference>
<dbReference type="OrthoDB" id="569695at2"/>
<evidence type="ECO:0000256" key="3">
    <source>
        <dbReference type="ARBA" id="ARBA00022475"/>
    </source>
</evidence>
<dbReference type="EMBL" id="CP011388">
    <property type="protein sequence ID" value="ANE46635.1"/>
    <property type="molecule type" value="Genomic_DNA"/>
</dbReference>
<feature type="transmembrane region" description="Helical" evidence="7">
    <location>
        <begin position="214"/>
        <end position="234"/>
    </location>
</feature>
<dbReference type="STRING" id="1178515.SY83_10535"/>
<keyword evidence="5 7" id="KW-1133">Transmembrane helix</keyword>
<comment type="subcellular location">
    <subcellularLocation>
        <location evidence="1">Cell membrane</location>
        <topology evidence="1">Multi-pass membrane protein</topology>
    </subcellularLocation>
</comment>
<proteinExistence type="inferred from homology"/>
<evidence type="ECO:0000313" key="10">
    <source>
        <dbReference type="Proteomes" id="UP000076927"/>
    </source>
</evidence>
<dbReference type="Pfam" id="PF01757">
    <property type="entry name" value="Acyl_transf_3"/>
    <property type="match status" value="1"/>
</dbReference>
<feature type="transmembrane region" description="Helical" evidence="7">
    <location>
        <begin position="284"/>
        <end position="302"/>
    </location>
</feature>
<gene>
    <name evidence="9" type="ORF">SY83_10535</name>
</gene>
<sequence>MSMSTSKARIDELVLLRAMAFLAIVLQHCIGEFIYRPETLPHDGIMLGMLFHFTRFGTPTFIFISGLLFFYNYYHSLNYGSFIRKRVMDIYVPFVIWTIVYFTLSQGVLWFIQGESWLLFLKELFIPSNAYHLWFIVMIFQFYLLFPMFRGIVRFGQRLWERHGAEMAGKAALNTMIVFGVLFLGYLYLSYDIFPRIHASTDQGWLQWLIEHRMLYFISHAFYFVSGAVIALYLSQWRDLVRKSSAWNPFIFALLYVWMGYRLLSHSTDTMNLYVSTYLKPSTFLLIVSQMLIMYGMSLKLAETRSLLQRLFRWIGTYSFGGFLAHPLAIWALAPLTRPDRWVGNHLGVTALFYIGVLALSLGLSYGVSKLPFGSWIMGPTGAKRALRPAKGTSQPVQDAPVTLS</sequence>
<evidence type="ECO:0000256" key="2">
    <source>
        <dbReference type="ARBA" id="ARBA00007400"/>
    </source>
</evidence>
<organism evidence="9 10">
    <name type="scientific">Paenibacillus swuensis</name>
    <dbReference type="NCBI Taxonomy" id="1178515"/>
    <lineage>
        <taxon>Bacteria</taxon>
        <taxon>Bacillati</taxon>
        <taxon>Bacillota</taxon>
        <taxon>Bacilli</taxon>
        <taxon>Bacillales</taxon>
        <taxon>Paenibacillaceae</taxon>
        <taxon>Paenibacillus</taxon>
    </lineage>
</organism>
<feature type="transmembrane region" description="Helical" evidence="7">
    <location>
        <begin position="246"/>
        <end position="264"/>
    </location>
</feature>
<dbReference type="InterPro" id="IPR002656">
    <property type="entry name" value="Acyl_transf_3_dom"/>
</dbReference>
<keyword evidence="6 7" id="KW-0472">Membrane</keyword>
<keyword evidence="10" id="KW-1185">Reference proteome</keyword>
<evidence type="ECO:0000259" key="8">
    <source>
        <dbReference type="Pfam" id="PF01757"/>
    </source>
</evidence>
<comment type="similarity">
    <text evidence="2">Belongs to the acyltransferase 3 family.</text>
</comment>
<dbReference type="KEGG" id="pswu:SY83_10535"/>
<feature type="transmembrane region" description="Helical" evidence="7">
    <location>
        <begin position="314"/>
        <end position="334"/>
    </location>
</feature>
<keyword evidence="4 7" id="KW-0812">Transmembrane</keyword>
<keyword evidence="3" id="KW-1003">Cell membrane</keyword>
<feature type="transmembrane region" description="Helical" evidence="7">
    <location>
        <begin position="90"/>
        <end position="112"/>
    </location>
</feature>
<dbReference type="PATRIC" id="fig|1178515.4.peg.2114"/>
<dbReference type="GO" id="GO:0005886">
    <property type="term" value="C:plasma membrane"/>
    <property type="evidence" value="ECO:0007669"/>
    <property type="project" value="UniProtKB-SubCell"/>
</dbReference>
<name>A0A172THU6_9BACL</name>
<dbReference type="GO" id="GO:0016413">
    <property type="term" value="F:O-acetyltransferase activity"/>
    <property type="evidence" value="ECO:0007669"/>
    <property type="project" value="TreeGrafter"/>
</dbReference>
<evidence type="ECO:0000256" key="1">
    <source>
        <dbReference type="ARBA" id="ARBA00004651"/>
    </source>
</evidence>
<feature type="transmembrane region" description="Helical" evidence="7">
    <location>
        <begin position="47"/>
        <end position="70"/>
    </location>
</feature>
<feature type="domain" description="Acyltransferase 3" evidence="8">
    <location>
        <begin position="13"/>
        <end position="367"/>
    </location>
</feature>
<evidence type="ECO:0000313" key="9">
    <source>
        <dbReference type="EMBL" id="ANE46635.1"/>
    </source>
</evidence>
<dbReference type="PANTHER" id="PTHR40074:SF2">
    <property type="entry name" value="O-ACETYLTRANSFERASE WECH"/>
    <property type="match status" value="1"/>
</dbReference>
<evidence type="ECO:0000256" key="6">
    <source>
        <dbReference type="ARBA" id="ARBA00023136"/>
    </source>
</evidence>
<reference evidence="9 10" key="1">
    <citation type="submission" date="2015-01" db="EMBL/GenBank/DDBJ databases">
        <title>Paenibacillus swuensis/DY6/whole genome sequencing.</title>
        <authorList>
            <person name="Kim M.K."/>
            <person name="Srinivasan S."/>
            <person name="Lee J.-J."/>
        </authorList>
    </citation>
    <scope>NUCLEOTIDE SEQUENCE [LARGE SCALE GENOMIC DNA]</scope>
    <source>
        <strain evidence="9 10">DY6</strain>
    </source>
</reference>
<dbReference type="GO" id="GO:0009246">
    <property type="term" value="P:enterobacterial common antigen biosynthetic process"/>
    <property type="evidence" value="ECO:0007669"/>
    <property type="project" value="TreeGrafter"/>
</dbReference>
<evidence type="ECO:0000256" key="4">
    <source>
        <dbReference type="ARBA" id="ARBA00022692"/>
    </source>
</evidence>
<dbReference type="AlphaFoldDB" id="A0A172THU6"/>
<accession>A0A172THU6</accession>
<feature type="transmembrane region" description="Helical" evidence="7">
    <location>
        <begin position="346"/>
        <end position="368"/>
    </location>
</feature>
<evidence type="ECO:0000256" key="7">
    <source>
        <dbReference type="SAM" id="Phobius"/>
    </source>
</evidence>
<feature type="transmembrane region" description="Helical" evidence="7">
    <location>
        <begin position="173"/>
        <end position="194"/>
    </location>
</feature>